<sequence>MQARTDNRFIILILGVISPMSATPDIPYTLQITNIVTYHVRLCYGIINNLVDFWVKKTIQHYTMYALGFWTTSSTPMPK</sequence>
<keyword evidence="1" id="KW-0732">Signal</keyword>
<protein>
    <recommendedName>
        <fullName evidence="4">Secreted protein</fullName>
    </recommendedName>
</protein>
<feature type="chain" id="PRO_5043953747" description="Secreted protein" evidence="1">
    <location>
        <begin position="23"/>
        <end position="79"/>
    </location>
</feature>
<comment type="caution">
    <text evidence="2">The sequence shown here is derived from an EMBL/GenBank/DDBJ whole genome shotgun (WGS) entry which is preliminary data.</text>
</comment>
<feature type="signal peptide" evidence="1">
    <location>
        <begin position="1"/>
        <end position="22"/>
    </location>
</feature>
<evidence type="ECO:0008006" key="4">
    <source>
        <dbReference type="Google" id="ProtNLM"/>
    </source>
</evidence>
<evidence type="ECO:0000313" key="3">
    <source>
        <dbReference type="Proteomes" id="UP001160148"/>
    </source>
</evidence>
<reference evidence="2 3" key="1">
    <citation type="submission" date="2023-01" db="EMBL/GenBank/DDBJ databases">
        <authorList>
            <person name="Whitehead M."/>
        </authorList>
    </citation>
    <scope>NUCLEOTIDE SEQUENCE [LARGE SCALE GENOMIC DNA]</scope>
</reference>
<dbReference type="EMBL" id="CARXXK010000001">
    <property type="protein sequence ID" value="CAI6346643.1"/>
    <property type="molecule type" value="Genomic_DNA"/>
</dbReference>
<proteinExistence type="predicted"/>
<evidence type="ECO:0000313" key="2">
    <source>
        <dbReference type="EMBL" id="CAI6346643.1"/>
    </source>
</evidence>
<dbReference type="Proteomes" id="UP001160148">
    <property type="component" value="Unassembled WGS sequence"/>
</dbReference>
<name>A0AAV0VQH8_9HEMI</name>
<dbReference type="AlphaFoldDB" id="A0AAV0VQH8"/>
<organism evidence="2 3">
    <name type="scientific">Macrosiphum euphorbiae</name>
    <name type="common">potato aphid</name>
    <dbReference type="NCBI Taxonomy" id="13131"/>
    <lineage>
        <taxon>Eukaryota</taxon>
        <taxon>Metazoa</taxon>
        <taxon>Ecdysozoa</taxon>
        <taxon>Arthropoda</taxon>
        <taxon>Hexapoda</taxon>
        <taxon>Insecta</taxon>
        <taxon>Pterygota</taxon>
        <taxon>Neoptera</taxon>
        <taxon>Paraneoptera</taxon>
        <taxon>Hemiptera</taxon>
        <taxon>Sternorrhyncha</taxon>
        <taxon>Aphidomorpha</taxon>
        <taxon>Aphidoidea</taxon>
        <taxon>Aphididae</taxon>
        <taxon>Macrosiphini</taxon>
        <taxon>Macrosiphum</taxon>
    </lineage>
</organism>
<gene>
    <name evidence="2" type="ORF">MEUPH1_LOCUS3530</name>
</gene>
<evidence type="ECO:0000256" key="1">
    <source>
        <dbReference type="SAM" id="SignalP"/>
    </source>
</evidence>
<accession>A0AAV0VQH8</accession>
<keyword evidence="3" id="KW-1185">Reference proteome</keyword>